<comment type="cofactor">
    <cofactor evidence="1">
        <name>FAD</name>
        <dbReference type="ChEBI" id="CHEBI:57692"/>
    </cofactor>
</comment>
<dbReference type="PANTHER" id="PTHR43557:SF2">
    <property type="entry name" value="RIESKE DOMAIN-CONTAINING PROTEIN-RELATED"/>
    <property type="match status" value="1"/>
</dbReference>
<dbReference type="Pfam" id="PF14759">
    <property type="entry name" value="Reductase_C"/>
    <property type="match status" value="1"/>
</dbReference>
<dbReference type="InterPro" id="IPR023753">
    <property type="entry name" value="FAD/NAD-binding_dom"/>
</dbReference>
<keyword evidence="7" id="KW-0223">Dioxygenase</keyword>
<dbReference type="SUPFAM" id="SSF55424">
    <property type="entry name" value="FAD/NAD-linked reductases, dimerisation (C-terminal) domain"/>
    <property type="match status" value="1"/>
</dbReference>
<dbReference type="GO" id="GO:0016651">
    <property type="term" value="F:oxidoreductase activity, acting on NAD(P)H"/>
    <property type="evidence" value="ECO:0007669"/>
    <property type="project" value="TreeGrafter"/>
</dbReference>
<reference evidence="7 8" key="1">
    <citation type="submission" date="2020-07" db="EMBL/GenBank/DDBJ databases">
        <title>Sequencing the genomes of 1000 actinobacteria strains.</title>
        <authorList>
            <person name="Klenk H.-P."/>
        </authorList>
    </citation>
    <scope>NUCLEOTIDE SEQUENCE [LARGE SCALE GENOMIC DNA]</scope>
    <source>
        <strain evidence="7 8">DSM 18448</strain>
    </source>
</reference>
<dbReference type="PRINTS" id="PR00469">
    <property type="entry name" value="PNDRDTASEII"/>
</dbReference>
<evidence type="ECO:0000259" key="5">
    <source>
        <dbReference type="Pfam" id="PF07992"/>
    </source>
</evidence>
<dbReference type="Gene3D" id="3.30.390.30">
    <property type="match status" value="1"/>
</dbReference>
<dbReference type="AlphaFoldDB" id="A0A852ZC87"/>
<feature type="domain" description="FAD/NAD(P)-binding" evidence="5">
    <location>
        <begin position="3"/>
        <end position="286"/>
    </location>
</feature>
<dbReference type="InterPro" id="IPR050446">
    <property type="entry name" value="FAD-oxidoreductase/Apoptosis"/>
</dbReference>
<evidence type="ECO:0000256" key="4">
    <source>
        <dbReference type="ARBA" id="ARBA00023002"/>
    </source>
</evidence>
<dbReference type="InterPro" id="IPR036188">
    <property type="entry name" value="FAD/NAD-bd_sf"/>
</dbReference>
<dbReference type="PRINTS" id="PR00368">
    <property type="entry name" value="FADPNR"/>
</dbReference>
<dbReference type="InterPro" id="IPR028202">
    <property type="entry name" value="Reductase_C"/>
</dbReference>
<dbReference type="InterPro" id="IPR016156">
    <property type="entry name" value="FAD/NAD-linked_Rdtase_dimer_sf"/>
</dbReference>
<dbReference type="RefSeq" id="WP_179787457.1">
    <property type="nucleotide sequence ID" value="NZ_BAAARR010000010.1"/>
</dbReference>
<evidence type="ECO:0000256" key="2">
    <source>
        <dbReference type="ARBA" id="ARBA00022630"/>
    </source>
</evidence>
<dbReference type="GO" id="GO:0008860">
    <property type="term" value="F:ferredoxin-NAD+ reductase activity"/>
    <property type="evidence" value="ECO:0007669"/>
    <property type="project" value="UniProtKB-EC"/>
</dbReference>
<evidence type="ECO:0000313" key="7">
    <source>
        <dbReference type="EMBL" id="NYH89795.1"/>
    </source>
</evidence>
<accession>A0A852ZC87</accession>
<sequence>MERVVVVGAGLAGLRTVVGLREQGYAGELTLVGAESRGPYDRPPLSKAILSGKSDDSALPFDPDELRVDFRPGVRATRLRGDVVETAGPGEVSGPDLDFDGLVLATGAEPVVLPGEGARYLRTHDDAHALRAALRPGAAVVIVGAGWIGAEVATVARTVGCRVTVVEQAPTPVAHALPPQVGRHLAPWYAEAGADLLLDHRVAAVGPNTVDFADGTTLRADVVIVGVGVRPATGWLADSGLELDRGVVVGADLAAGRRGVYAVGDVAARWSPRYGARVRGEHWDDALRAPAVAVANLLGGAQTYDPVPYVWSEQFGRMVQYAGLPAAGLPASTPAAGPPGAEPDVPGTQLVWRGDPAADDRWSVFWLDQDARVAAVLAVDQPRDFVAGRRIAESGAAVDPALLADPAVSVKSSVAGSAG</sequence>
<name>A0A852ZC87_9ACTN</name>
<dbReference type="EC" id="1.18.1.3" evidence="7"/>
<dbReference type="GO" id="GO:0005737">
    <property type="term" value="C:cytoplasm"/>
    <property type="evidence" value="ECO:0007669"/>
    <property type="project" value="TreeGrafter"/>
</dbReference>
<evidence type="ECO:0000256" key="1">
    <source>
        <dbReference type="ARBA" id="ARBA00001974"/>
    </source>
</evidence>
<feature type="domain" description="Reductase C-terminal" evidence="6">
    <location>
        <begin position="347"/>
        <end position="412"/>
    </location>
</feature>
<dbReference type="Proteomes" id="UP000579605">
    <property type="component" value="Unassembled WGS sequence"/>
</dbReference>
<comment type="caution">
    <text evidence="7">The sequence shown here is derived from an EMBL/GenBank/DDBJ whole genome shotgun (WGS) entry which is preliminary data.</text>
</comment>
<keyword evidence="8" id="KW-1185">Reference proteome</keyword>
<evidence type="ECO:0000256" key="3">
    <source>
        <dbReference type="ARBA" id="ARBA00022827"/>
    </source>
</evidence>
<dbReference type="SUPFAM" id="SSF51905">
    <property type="entry name" value="FAD/NAD(P)-binding domain"/>
    <property type="match status" value="1"/>
</dbReference>
<gene>
    <name evidence="7" type="ORF">F4554_002433</name>
</gene>
<dbReference type="EMBL" id="JACBZH010000001">
    <property type="protein sequence ID" value="NYH89795.1"/>
    <property type="molecule type" value="Genomic_DNA"/>
</dbReference>
<evidence type="ECO:0000259" key="6">
    <source>
        <dbReference type="Pfam" id="PF14759"/>
    </source>
</evidence>
<dbReference type="Pfam" id="PF07992">
    <property type="entry name" value="Pyr_redox_2"/>
    <property type="match status" value="1"/>
</dbReference>
<protein>
    <submittedName>
        <fullName evidence="7">3-phenylpropionate/trans-cinnamate dioxygenase ferredoxin reductase subunit</fullName>
        <ecNumber evidence="7">1.18.1.3</ecNumber>
    </submittedName>
</protein>
<dbReference type="GO" id="GO:0051213">
    <property type="term" value="F:dioxygenase activity"/>
    <property type="evidence" value="ECO:0007669"/>
    <property type="project" value="UniProtKB-KW"/>
</dbReference>
<evidence type="ECO:0000313" key="8">
    <source>
        <dbReference type="Proteomes" id="UP000579605"/>
    </source>
</evidence>
<proteinExistence type="predicted"/>
<keyword evidence="2" id="KW-0285">Flavoprotein</keyword>
<dbReference type="Gene3D" id="3.50.50.60">
    <property type="entry name" value="FAD/NAD(P)-binding domain"/>
    <property type="match status" value="2"/>
</dbReference>
<dbReference type="PANTHER" id="PTHR43557">
    <property type="entry name" value="APOPTOSIS-INDUCING FACTOR 1"/>
    <property type="match status" value="1"/>
</dbReference>
<keyword evidence="3" id="KW-0274">FAD</keyword>
<organism evidence="7 8">
    <name type="scientific">Actinopolymorpha rutila</name>
    <dbReference type="NCBI Taxonomy" id="446787"/>
    <lineage>
        <taxon>Bacteria</taxon>
        <taxon>Bacillati</taxon>
        <taxon>Actinomycetota</taxon>
        <taxon>Actinomycetes</taxon>
        <taxon>Propionibacteriales</taxon>
        <taxon>Actinopolymorphaceae</taxon>
        <taxon>Actinopolymorpha</taxon>
    </lineage>
</organism>
<keyword evidence="4 7" id="KW-0560">Oxidoreductase</keyword>